<name>A0A8H6MPD7_9PEZI</name>
<dbReference type="OrthoDB" id="10265322at2759"/>
<keyword evidence="3" id="KW-0378">Hydrolase</keyword>
<evidence type="ECO:0000313" key="4">
    <source>
        <dbReference type="Proteomes" id="UP000639643"/>
    </source>
</evidence>
<feature type="signal peptide" evidence="2">
    <location>
        <begin position="1"/>
        <end position="28"/>
    </location>
</feature>
<protein>
    <submittedName>
        <fullName evidence="3">Saponin hydrolase</fullName>
    </submittedName>
</protein>
<dbReference type="AlphaFoldDB" id="A0A8H6MPD7"/>
<gene>
    <name evidence="3" type="ORF">CMUS01_15094</name>
</gene>
<feature type="chain" id="PRO_5034049600" evidence="2">
    <location>
        <begin position="29"/>
        <end position="619"/>
    </location>
</feature>
<accession>A0A8H6MPD7</accession>
<organism evidence="3 4">
    <name type="scientific">Colletotrichum musicola</name>
    <dbReference type="NCBI Taxonomy" id="2175873"/>
    <lineage>
        <taxon>Eukaryota</taxon>
        <taxon>Fungi</taxon>
        <taxon>Dikarya</taxon>
        <taxon>Ascomycota</taxon>
        <taxon>Pezizomycotina</taxon>
        <taxon>Sordariomycetes</taxon>
        <taxon>Hypocreomycetidae</taxon>
        <taxon>Glomerellales</taxon>
        <taxon>Glomerellaceae</taxon>
        <taxon>Colletotrichum</taxon>
        <taxon>Colletotrichum orchidearum species complex</taxon>
    </lineage>
</organism>
<reference evidence="3" key="1">
    <citation type="journal article" date="2020" name="Phytopathology">
        <title>Genome Sequence Resources of Colletotrichum truncatum, C. plurivorum, C. musicola, and C. sojae: Four Species Pathogenic to Soybean (Glycine max).</title>
        <authorList>
            <person name="Rogerio F."/>
            <person name="Boufleur T.R."/>
            <person name="Ciampi-Guillardi M."/>
            <person name="Sukno S.A."/>
            <person name="Thon M.R."/>
            <person name="Massola Junior N.S."/>
            <person name="Baroncelli R."/>
        </authorList>
    </citation>
    <scope>NUCLEOTIDE SEQUENCE</scope>
    <source>
        <strain evidence="3">LFN0074</strain>
    </source>
</reference>
<sequence length="619" mass="67964">MEKYGYHRPGLAFAFLACLFLFQVPTAASPPPPNPEKFDIVELPLPPVISRNETGACTELANPKRNGCIAQNLGSFQSGGFTSDGNHVLVNVEYIGSPSPPDPASAYEGQQLIIVKTDGSTFPNGDAWKCISCEVPPENRQGIHVMRDYPQAFRACDKVLWGHNIVDCRGHDIWEESCTPDRTRIYPIHWDIAEPRELRIHPGGRHMAWSSFTGGGSQATFFGRLQFNYSPGGPRYDLVDPFLLQDPQGTSYVSIRGDEIHLNETSIEIGELRAFSGTGDEILYLGNPHESGNMDIFAVHLVTGKVRRLTNHPGYVDPIGFSFDNEWFLVMDTQASKRMDFYSAMRGVPPLVDLVVVGAISATRNNGQRRFFQPWLIDSHAERGDYYGQQINEGDGSKGSASDPNWNGRADPYFSPDGTKIVYWQDLVTPPYCDGINPLPCPESTTDGGRVYRIMLARRLGVEPKPPSPVFEVPATIPWATPFTAGTTIRSPFPTNAGNYTLYGRESGYANVSLTPEVPVSALGLQHVSVVYHNYSDGGAHFIDGPESATRATGRPNPWDLQILWESDLVQTGAVEGTKKTSPGGFNLEIVITVNNFTATGTLTTTIDGVRYEQPANGS</sequence>
<evidence type="ECO:0000313" key="3">
    <source>
        <dbReference type="EMBL" id="KAF6803388.1"/>
    </source>
</evidence>
<dbReference type="Proteomes" id="UP000639643">
    <property type="component" value="Unassembled WGS sequence"/>
</dbReference>
<dbReference type="Gene3D" id="2.120.10.30">
    <property type="entry name" value="TolB, C-terminal domain"/>
    <property type="match status" value="1"/>
</dbReference>
<feature type="region of interest" description="Disordered" evidence="1">
    <location>
        <begin position="387"/>
        <end position="406"/>
    </location>
</feature>
<comment type="caution">
    <text evidence="3">The sequence shown here is derived from an EMBL/GenBank/DDBJ whole genome shotgun (WGS) entry which is preliminary data.</text>
</comment>
<dbReference type="InterPro" id="IPR011042">
    <property type="entry name" value="6-blade_b-propeller_TolB-like"/>
</dbReference>
<dbReference type="EMBL" id="WIGM01001201">
    <property type="protein sequence ID" value="KAF6803388.1"/>
    <property type="molecule type" value="Genomic_DNA"/>
</dbReference>
<keyword evidence="2" id="KW-0732">Signal</keyword>
<proteinExistence type="predicted"/>
<dbReference type="SUPFAM" id="SSF82171">
    <property type="entry name" value="DPP6 N-terminal domain-like"/>
    <property type="match status" value="1"/>
</dbReference>
<keyword evidence="4" id="KW-1185">Reference proteome</keyword>
<evidence type="ECO:0000256" key="2">
    <source>
        <dbReference type="SAM" id="SignalP"/>
    </source>
</evidence>
<dbReference type="GO" id="GO:0016787">
    <property type="term" value="F:hydrolase activity"/>
    <property type="evidence" value="ECO:0007669"/>
    <property type="project" value="UniProtKB-KW"/>
</dbReference>
<evidence type="ECO:0000256" key="1">
    <source>
        <dbReference type="SAM" id="MobiDB-lite"/>
    </source>
</evidence>